<dbReference type="Pfam" id="PF00931">
    <property type="entry name" value="NB-ARC"/>
    <property type="match status" value="1"/>
</dbReference>
<dbReference type="Pfam" id="PF25872">
    <property type="entry name" value="HTH_77"/>
    <property type="match status" value="1"/>
</dbReference>
<dbReference type="Proteomes" id="UP000610966">
    <property type="component" value="Unassembled WGS sequence"/>
</dbReference>
<dbReference type="GO" id="GO:0006355">
    <property type="term" value="P:regulation of DNA-templated transcription"/>
    <property type="evidence" value="ECO:0007669"/>
    <property type="project" value="InterPro"/>
</dbReference>
<dbReference type="RefSeq" id="WP_204018184.1">
    <property type="nucleotide sequence ID" value="NZ_BOOG01000053.1"/>
</dbReference>
<dbReference type="Pfam" id="PF00196">
    <property type="entry name" value="GerE"/>
    <property type="match status" value="1"/>
</dbReference>
<dbReference type="PROSITE" id="PS50043">
    <property type="entry name" value="HTH_LUXR_2"/>
    <property type="match status" value="1"/>
</dbReference>
<dbReference type="SUPFAM" id="SSF48452">
    <property type="entry name" value="TPR-like"/>
    <property type="match status" value="1"/>
</dbReference>
<protein>
    <submittedName>
        <fullName evidence="2">LuxR family transcriptional regulator</fullName>
    </submittedName>
</protein>
<dbReference type="InterPro" id="IPR058852">
    <property type="entry name" value="HTH_77"/>
</dbReference>
<reference evidence="2" key="1">
    <citation type="submission" date="2021-01" db="EMBL/GenBank/DDBJ databases">
        <title>Whole genome shotgun sequence of Sphaerimonospora thailandensis NBRC 107569.</title>
        <authorList>
            <person name="Komaki H."/>
            <person name="Tamura T."/>
        </authorList>
    </citation>
    <scope>NUCLEOTIDE SEQUENCE</scope>
    <source>
        <strain evidence="2">NBRC 107569</strain>
    </source>
</reference>
<dbReference type="SUPFAM" id="SSF46894">
    <property type="entry name" value="C-terminal effector domain of the bipartite response regulators"/>
    <property type="match status" value="1"/>
</dbReference>
<gene>
    <name evidence="2" type="ORF">Mth01_47760</name>
</gene>
<feature type="domain" description="HTH luxR-type" evidence="1">
    <location>
        <begin position="719"/>
        <end position="784"/>
    </location>
</feature>
<proteinExistence type="predicted"/>
<dbReference type="SMART" id="SM00421">
    <property type="entry name" value="HTH_LUXR"/>
    <property type="match status" value="1"/>
</dbReference>
<dbReference type="InterPro" id="IPR000792">
    <property type="entry name" value="Tscrpt_reg_LuxR_C"/>
</dbReference>
<dbReference type="Gene3D" id="1.25.40.10">
    <property type="entry name" value="Tetratricopeptide repeat domain"/>
    <property type="match status" value="1"/>
</dbReference>
<dbReference type="InterPro" id="IPR036388">
    <property type="entry name" value="WH-like_DNA-bd_sf"/>
</dbReference>
<evidence type="ECO:0000313" key="2">
    <source>
        <dbReference type="EMBL" id="GIH72523.1"/>
    </source>
</evidence>
<dbReference type="PRINTS" id="PR00038">
    <property type="entry name" value="HTHLUXR"/>
</dbReference>
<dbReference type="Gene3D" id="1.10.10.10">
    <property type="entry name" value="Winged helix-like DNA-binding domain superfamily/Winged helix DNA-binding domain"/>
    <property type="match status" value="1"/>
</dbReference>
<evidence type="ECO:0000313" key="3">
    <source>
        <dbReference type="Proteomes" id="UP000610966"/>
    </source>
</evidence>
<evidence type="ECO:0000259" key="1">
    <source>
        <dbReference type="PROSITE" id="PS50043"/>
    </source>
</evidence>
<dbReference type="GO" id="GO:0043531">
    <property type="term" value="F:ADP binding"/>
    <property type="evidence" value="ECO:0007669"/>
    <property type="project" value="InterPro"/>
</dbReference>
<sequence length="789" mass="86870">MAAGSARAVKRGQNGLPVEVTGFVGRRHEVAEVKRMLSMSHVVTVTGVGGVGKTRLATRVALDVRRAFPGGVWLIELATLDRPELVVQTVAETVGVSSRVSSRPTVEVLIEHLVGRSVLLVLDNCEHLLAECAVLVDTLVRALPDLRILATSRQALGIGSEQTFDLGPLPLPLPPSTGAVGSPLFAEPVDESDAVRLFAERAAAVLPGFQLTEANRETVAAICARLDGLPLAIELAAVRLRALSVEQVLERLDDCFRLLTSGSRAAQTRQRTLRASIDWSYDLCTEAERLLWQRVSVFRGGLDLEAVEEVCSGDGIAREDVLDLISGLIEKSVLIREERQRAGVRYRLLDTIRAYAAERLAESGEENALRRRHRDHFRRRAARARAELFGPDHIVTSLRLREEQPNIRAALEWSFDEPGEARVGLEMATDLLYHWRAGYQVGEGRRWFDRGLALDSEPGEVRARALAAAAWLAVIQADYEPAAAMLAESGAIAERLGLKHVLAYVTTYSAMVAMGRGEIDQALRLYQQAADDHRAARDPVGLAVVLNRLCLVYGLRGDDDRATAAGQESVALCEEHREQWHRAYAMTALGLEAWRLGDLRQATVREQEALRCLDRLDDLPGAGISLEVLAWTAVSEKQFERAARLFGVLDRVWQAVDASMSEFGCLRRYHDECEALTLEALGETAFRAAFKRGAKMSYGEAIRYALKEESPERPETAAVPGRLWPLTRRESEIAELVAQGLSNKDIAAALVISQRTAEGHIEHILDKLGFNSRTQIAAWLSGRTRDEAS</sequence>
<dbReference type="PANTHER" id="PTHR47691:SF3">
    <property type="entry name" value="HTH-TYPE TRANSCRIPTIONAL REGULATOR RV0890C-RELATED"/>
    <property type="match status" value="1"/>
</dbReference>
<dbReference type="EMBL" id="BOOG01000053">
    <property type="protein sequence ID" value="GIH72523.1"/>
    <property type="molecule type" value="Genomic_DNA"/>
</dbReference>
<organism evidence="2 3">
    <name type="scientific">Sphaerimonospora thailandensis</name>
    <dbReference type="NCBI Taxonomy" id="795644"/>
    <lineage>
        <taxon>Bacteria</taxon>
        <taxon>Bacillati</taxon>
        <taxon>Actinomycetota</taxon>
        <taxon>Actinomycetes</taxon>
        <taxon>Streptosporangiales</taxon>
        <taxon>Streptosporangiaceae</taxon>
        <taxon>Sphaerimonospora</taxon>
    </lineage>
</organism>
<comment type="caution">
    <text evidence="2">The sequence shown here is derived from an EMBL/GenBank/DDBJ whole genome shotgun (WGS) entry which is preliminary data.</text>
</comment>
<dbReference type="InterPro" id="IPR027417">
    <property type="entry name" value="P-loop_NTPase"/>
</dbReference>
<dbReference type="InterPro" id="IPR016032">
    <property type="entry name" value="Sig_transdc_resp-reg_C-effctor"/>
</dbReference>
<dbReference type="PRINTS" id="PR00364">
    <property type="entry name" value="DISEASERSIST"/>
</dbReference>
<dbReference type="InterPro" id="IPR011990">
    <property type="entry name" value="TPR-like_helical_dom_sf"/>
</dbReference>
<dbReference type="PANTHER" id="PTHR47691">
    <property type="entry name" value="REGULATOR-RELATED"/>
    <property type="match status" value="1"/>
</dbReference>
<dbReference type="SUPFAM" id="SSF52540">
    <property type="entry name" value="P-loop containing nucleoside triphosphate hydrolases"/>
    <property type="match status" value="1"/>
</dbReference>
<dbReference type="GO" id="GO:0003677">
    <property type="term" value="F:DNA binding"/>
    <property type="evidence" value="ECO:0007669"/>
    <property type="project" value="InterPro"/>
</dbReference>
<dbReference type="CDD" id="cd06170">
    <property type="entry name" value="LuxR_C_like"/>
    <property type="match status" value="1"/>
</dbReference>
<name>A0A8J3RHP2_9ACTN</name>
<dbReference type="Gene3D" id="3.40.50.300">
    <property type="entry name" value="P-loop containing nucleotide triphosphate hydrolases"/>
    <property type="match status" value="1"/>
</dbReference>
<dbReference type="InterPro" id="IPR002182">
    <property type="entry name" value="NB-ARC"/>
</dbReference>
<keyword evidence="3" id="KW-1185">Reference proteome</keyword>
<accession>A0A8J3RHP2</accession>
<dbReference type="AlphaFoldDB" id="A0A8J3RHP2"/>